<gene>
    <name evidence="2" type="ORF">GOBAR_AA02334</name>
</gene>
<evidence type="ECO:0000313" key="3">
    <source>
        <dbReference type="Proteomes" id="UP000239757"/>
    </source>
</evidence>
<dbReference type="AlphaFoldDB" id="A0A2P5YRP8"/>
<evidence type="ECO:0000313" key="2">
    <source>
        <dbReference type="EMBL" id="PPS18252.1"/>
    </source>
</evidence>
<protein>
    <submittedName>
        <fullName evidence="2">Uncharacterized protein</fullName>
    </submittedName>
</protein>
<name>A0A2P5YRP8_GOSBA</name>
<reference evidence="2 3" key="1">
    <citation type="submission" date="2015-01" db="EMBL/GenBank/DDBJ databases">
        <title>Genome of allotetraploid Gossypium barbadense reveals genomic plasticity and fiber elongation in cotton evolution.</title>
        <authorList>
            <person name="Chen X."/>
            <person name="Liu X."/>
            <person name="Zhao B."/>
            <person name="Zheng H."/>
            <person name="Hu Y."/>
            <person name="Lu G."/>
            <person name="Yang C."/>
            <person name="Chen J."/>
            <person name="Shan C."/>
            <person name="Zhang L."/>
            <person name="Zhou Y."/>
            <person name="Wang L."/>
            <person name="Guo W."/>
            <person name="Bai Y."/>
            <person name="Ruan J."/>
            <person name="Shangguan X."/>
            <person name="Mao Y."/>
            <person name="Jiang J."/>
            <person name="Zhu Y."/>
            <person name="Lei J."/>
            <person name="Kang H."/>
            <person name="Chen S."/>
            <person name="He X."/>
            <person name="Wang R."/>
            <person name="Wang Y."/>
            <person name="Chen J."/>
            <person name="Wang L."/>
            <person name="Yu S."/>
            <person name="Wang B."/>
            <person name="Wei J."/>
            <person name="Song S."/>
            <person name="Lu X."/>
            <person name="Gao Z."/>
            <person name="Gu W."/>
            <person name="Deng X."/>
            <person name="Ma D."/>
            <person name="Wang S."/>
            <person name="Liang W."/>
            <person name="Fang L."/>
            <person name="Cai C."/>
            <person name="Zhu X."/>
            <person name="Zhou B."/>
            <person name="Zhang Y."/>
            <person name="Chen Z."/>
            <person name="Xu S."/>
            <person name="Zhu R."/>
            <person name="Wang S."/>
            <person name="Zhang T."/>
            <person name="Zhao G."/>
        </authorList>
    </citation>
    <scope>NUCLEOTIDE SEQUENCE [LARGE SCALE GENOMIC DNA]</scope>
    <source>
        <strain evidence="3">cv. Xinhai21</strain>
        <tissue evidence="2">Leaf</tissue>
    </source>
</reference>
<dbReference type="Proteomes" id="UP000239757">
    <property type="component" value="Unassembled WGS sequence"/>
</dbReference>
<organism evidence="2 3">
    <name type="scientific">Gossypium barbadense</name>
    <name type="common">Sea Island cotton</name>
    <name type="synonym">Hibiscus barbadensis</name>
    <dbReference type="NCBI Taxonomy" id="3634"/>
    <lineage>
        <taxon>Eukaryota</taxon>
        <taxon>Viridiplantae</taxon>
        <taxon>Streptophyta</taxon>
        <taxon>Embryophyta</taxon>
        <taxon>Tracheophyta</taxon>
        <taxon>Spermatophyta</taxon>
        <taxon>Magnoliopsida</taxon>
        <taxon>eudicotyledons</taxon>
        <taxon>Gunneridae</taxon>
        <taxon>Pentapetalae</taxon>
        <taxon>rosids</taxon>
        <taxon>malvids</taxon>
        <taxon>Malvales</taxon>
        <taxon>Malvaceae</taxon>
        <taxon>Malvoideae</taxon>
        <taxon>Gossypium</taxon>
    </lineage>
</organism>
<accession>A0A2P5YRP8</accession>
<dbReference type="EMBL" id="KZ662855">
    <property type="protein sequence ID" value="PPS18252.1"/>
    <property type="molecule type" value="Genomic_DNA"/>
</dbReference>
<evidence type="ECO:0000256" key="1">
    <source>
        <dbReference type="SAM" id="MobiDB-lite"/>
    </source>
</evidence>
<feature type="region of interest" description="Disordered" evidence="1">
    <location>
        <begin position="1"/>
        <end position="22"/>
    </location>
</feature>
<proteinExistence type="predicted"/>
<sequence>MARTHDKPKLRKNKTETSPNQLNVGDTVLLDAVDPHIVITTPNEEIPLTVLSIFPFGTVEVSLPKFATFKYTRPGTRVCLKPWPNRGIDTTVRDGRVEA</sequence>